<evidence type="ECO:0000313" key="3">
    <source>
        <dbReference type="EMBL" id="QDU41925.1"/>
    </source>
</evidence>
<keyword evidence="3" id="KW-0808">Transferase</keyword>
<dbReference type="EMBL" id="CP036276">
    <property type="protein sequence ID" value="QDU41925.1"/>
    <property type="molecule type" value="Genomic_DNA"/>
</dbReference>
<proteinExistence type="predicted"/>
<dbReference type="Gene3D" id="3.40.50.2000">
    <property type="entry name" value="Glycogen Phosphorylase B"/>
    <property type="match status" value="2"/>
</dbReference>
<dbReference type="GO" id="GO:0016757">
    <property type="term" value="F:glycosyltransferase activity"/>
    <property type="evidence" value="ECO:0007669"/>
    <property type="project" value="UniProtKB-KW"/>
</dbReference>
<dbReference type="PANTHER" id="PTHR12526:SF637">
    <property type="entry name" value="GLYCOSYLTRANSFERASE EPSF-RELATED"/>
    <property type="match status" value="1"/>
</dbReference>
<feature type="domain" description="Glycosyl transferase family 1" evidence="1">
    <location>
        <begin position="230"/>
        <end position="398"/>
    </location>
</feature>
<protein>
    <submittedName>
        <fullName evidence="3">Teichuronic acid biosynthesis glycosyltransferase TuaC</fullName>
        <ecNumber evidence="3">2.4.-.-</ecNumber>
    </submittedName>
</protein>
<evidence type="ECO:0000313" key="4">
    <source>
        <dbReference type="Proteomes" id="UP000319383"/>
    </source>
</evidence>
<dbReference type="Pfam" id="PF00534">
    <property type="entry name" value="Glycos_transf_1"/>
    <property type="match status" value="1"/>
</dbReference>
<dbReference type="Pfam" id="PF13439">
    <property type="entry name" value="Glyco_transf_4"/>
    <property type="match status" value="1"/>
</dbReference>
<dbReference type="SUPFAM" id="SSF53756">
    <property type="entry name" value="UDP-Glycosyltransferase/glycogen phosphorylase"/>
    <property type="match status" value="1"/>
</dbReference>
<sequence length="425" mass="46747">MQTSVPMTETMQATAIDAQPPANQQRRILVVSASFPSSVMPTFGVFVKERVRAIAKLPGYSVRVIAPIPYFPPIKKLSRWYDWSQVPLRETIDGLEIVRPRYPMLPKVGGYIQANLMYPGVLQAAKRIRREFDFDIIDAHFAYPAGVVGTKLGKRFGKPVVITGRGEDIHRFPESPVVGDRIRWAMRNADQFVGVSEEIAAKMISLGADPAQTRVIGNGVDCQKFQPLPRDEARRKLDLPADAQIVISVGDCFENKGFHLLVDALGRLKTSHPQLHAVIVGGSPRYGNDYTSVIKEKIAEHGLEDRVHLPGRRPHEELSTWYSAADLYAILSAREGSPNVLMEALACGVPAIGTPVGGIPETLADDRLGSVLPERSVAAAADGLTAAFAREWDRKEIRKILETHDWSSTALQVADVFDQATGIVD</sequence>
<accession>A0A517ZHH6</accession>
<gene>
    <name evidence="3" type="primary">tuaC</name>
    <name evidence="3" type="ORF">Mal52_03800</name>
</gene>
<dbReference type="InterPro" id="IPR001296">
    <property type="entry name" value="Glyco_trans_1"/>
</dbReference>
<name>A0A517ZHH6_9PLAN</name>
<dbReference type="PANTHER" id="PTHR12526">
    <property type="entry name" value="GLYCOSYLTRANSFERASE"/>
    <property type="match status" value="1"/>
</dbReference>
<evidence type="ECO:0000259" key="2">
    <source>
        <dbReference type="Pfam" id="PF13439"/>
    </source>
</evidence>
<dbReference type="AlphaFoldDB" id="A0A517ZHH6"/>
<dbReference type="EC" id="2.4.-.-" evidence="3"/>
<evidence type="ECO:0000259" key="1">
    <source>
        <dbReference type="Pfam" id="PF00534"/>
    </source>
</evidence>
<keyword evidence="3" id="KW-0328">Glycosyltransferase</keyword>
<feature type="domain" description="Glycosyltransferase subfamily 4-like N-terminal" evidence="2">
    <location>
        <begin position="46"/>
        <end position="223"/>
    </location>
</feature>
<dbReference type="KEGG" id="sdyn:Mal52_03800"/>
<organism evidence="3 4">
    <name type="scientific">Symmachiella dynata</name>
    <dbReference type="NCBI Taxonomy" id="2527995"/>
    <lineage>
        <taxon>Bacteria</taxon>
        <taxon>Pseudomonadati</taxon>
        <taxon>Planctomycetota</taxon>
        <taxon>Planctomycetia</taxon>
        <taxon>Planctomycetales</taxon>
        <taxon>Planctomycetaceae</taxon>
        <taxon>Symmachiella</taxon>
    </lineage>
</organism>
<dbReference type="Proteomes" id="UP000319383">
    <property type="component" value="Chromosome"/>
</dbReference>
<reference evidence="3 4" key="1">
    <citation type="submission" date="2019-02" db="EMBL/GenBank/DDBJ databases">
        <title>Deep-cultivation of Planctomycetes and their phenomic and genomic characterization uncovers novel biology.</title>
        <authorList>
            <person name="Wiegand S."/>
            <person name="Jogler M."/>
            <person name="Boedeker C."/>
            <person name="Pinto D."/>
            <person name="Vollmers J."/>
            <person name="Rivas-Marin E."/>
            <person name="Kohn T."/>
            <person name="Peeters S.H."/>
            <person name="Heuer A."/>
            <person name="Rast P."/>
            <person name="Oberbeckmann S."/>
            <person name="Bunk B."/>
            <person name="Jeske O."/>
            <person name="Meyerdierks A."/>
            <person name="Storesund J.E."/>
            <person name="Kallscheuer N."/>
            <person name="Luecker S."/>
            <person name="Lage O.M."/>
            <person name="Pohl T."/>
            <person name="Merkel B.J."/>
            <person name="Hornburger P."/>
            <person name="Mueller R.-W."/>
            <person name="Bruemmer F."/>
            <person name="Labrenz M."/>
            <person name="Spormann A.M."/>
            <person name="Op den Camp H."/>
            <person name="Overmann J."/>
            <person name="Amann R."/>
            <person name="Jetten M.S.M."/>
            <person name="Mascher T."/>
            <person name="Medema M.H."/>
            <person name="Devos D.P."/>
            <person name="Kaster A.-K."/>
            <person name="Ovreas L."/>
            <person name="Rohde M."/>
            <person name="Galperin M.Y."/>
            <person name="Jogler C."/>
        </authorList>
    </citation>
    <scope>NUCLEOTIDE SEQUENCE [LARGE SCALE GENOMIC DNA]</scope>
    <source>
        <strain evidence="3 4">Mal52</strain>
    </source>
</reference>
<keyword evidence="4" id="KW-1185">Reference proteome</keyword>
<dbReference type="InterPro" id="IPR028098">
    <property type="entry name" value="Glyco_trans_4-like_N"/>
</dbReference>